<dbReference type="PATRIC" id="fig|29343.3.peg.1879"/>
<dbReference type="SMART" id="SM00345">
    <property type="entry name" value="HTH_GNTR"/>
    <property type="match status" value="1"/>
</dbReference>
<dbReference type="InterPro" id="IPR036388">
    <property type="entry name" value="WH-like_DNA-bd_sf"/>
</dbReference>
<keyword evidence="3" id="KW-0804">Transcription</keyword>
<keyword evidence="2" id="KW-0238">DNA-binding</keyword>
<dbReference type="PANTHER" id="PTHR38445">
    <property type="entry name" value="HTH-TYPE TRANSCRIPTIONAL REPRESSOR YTRA"/>
    <property type="match status" value="1"/>
</dbReference>
<dbReference type="AlphaFoldDB" id="A0A078KQY5"/>
<dbReference type="Gene3D" id="1.10.10.10">
    <property type="entry name" value="Winged helix-like DNA-binding domain superfamily/Winged helix DNA-binding domain"/>
    <property type="match status" value="1"/>
</dbReference>
<dbReference type="CDD" id="cd07377">
    <property type="entry name" value="WHTH_GntR"/>
    <property type="match status" value="1"/>
</dbReference>
<evidence type="ECO:0000313" key="5">
    <source>
        <dbReference type="EMBL" id="CDZ24887.1"/>
    </source>
</evidence>
<reference evidence="6" key="1">
    <citation type="submission" date="2014-07" db="EMBL/GenBank/DDBJ databases">
        <authorList>
            <person name="Wibberg D."/>
        </authorList>
    </citation>
    <scope>NUCLEOTIDE SEQUENCE [LARGE SCALE GENOMIC DNA]</scope>
    <source>
        <strain evidence="6">DG5</strain>
    </source>
</reference>
<dbReference type="PANTHER" id="PTHR38445:SF7">
    <property type="entry name" value="GNTR-FAMILY TRANSCRIPTIONAL REGULATOR"/>
    <property type="match status" value="1"/>
</dbReference>
<dbReference type="EMBL" id="LM995447">
    <property type="protein sequence ID" value="CDZ24887.1"/>
    <property type="molecule type" value="Genomic_DNA"/>
</dbReference>
<evidence type="ECO:0000256" key="3">
    <source>
        <dbReference type="ARBA" id="ARBA00023163"/>
    </source>
</evidence>
<dbReference type="SUPFAM" id="SSF46785">
    <property type="entry name" value="Winged helix' DNA-binding domain"/>
    <property type="match status" value="1"/>
</dbReference>
<dbReference type="HOGENOM" id="CLU_017584_10_4_9"/>
<evidence type="ECO:0000313" key="6">
    <source>
        <dbReference type="Proteomes" id="UP000032431"/>
    </source>
</evidence>
<gene>
    <name evidence="5" type="ORF">CCDG5_1789</name>
</gene>
<dbReference type="InterPro" id="IPR000524">
    <property type="entry name" value="Tscrpt_reg_HTH_GntR"/>
</dbReference>
<protein>
    <recommendedName>
        <fullName evidence="4">HTH gntR-type domain-containing protein</fullName>
    </recommendedName>
</protein>
<evidence type="ECO:0000256" key="2">
    <source>
        <dbReference type="ARBA" id="ARBA00023125"/>
    </source>
</evidence>
<evidence type="ECO:0000256" key="1">
    <source>
        <dbReference type="ARBA" id="ARBA00023015"/>
    </source>
</evidence>
<keyword evidence="1" id="KW-0805">Transcription regulation</keyword>
<dbReference type="PROSITE" id="PS50949">
    <property type="entry name" value="HTH_GNTR"/>
    <property type="match status" value="1"/>
</dbReference>
<accession>A0A078KQY5</accession>
<dbReference type="STRING" id="29343.CCDG5_1789"/>
<dbReference type="KEGG" id="ccel:CCDG5_1789"/>
<name>A0A078KQY5_9FIRM</name>
<sequence length="135" mass="14754">MFERGHSVRILISNSSGVPIYEQIAAQIAESIAKGLLKEGDALPSIRQLAKDLRVSVITTTRAYNELENKGLVTAMQGKGYFVSASDSNAIKAEYLKRIKGHLQEAVKDAKTVGINGAELQNLLKILIERESIDD</sequence>
<proteinExistence type="predicted"/>
<keyword evidence="6" id="KW-1185">Reference proteome</keyword>
<feature type="domain" description="HTH gntR-type" evidence="4">
    <location>
        <begin position="18"/>
        <end position="86"/>
    </location>
</feature>
<dbReference type="InterPro" id="IPR036390">
    <property type="entry name" value="WH_DNA-bd_sf"/>
</dbReference>
<dbReference type="Pfam" id="PF00392">
    <property type="entry name" value="GntR"/>
    <property type="match status" value="1"/>
</dbReference>
<dbReference type="GO" id="GO:0003677">
    <property type="term" value="F:DNA binding"/>
    <property type="evidence" value="ECO:0007669"/>
    <property type="project" value="UniProtKB-KW"/>
</dbReference>
<organism evidence="5 6">
    <name type="scientific">[Clostridium] cellulosi</name>
    <dbReference type="NCBI Taxonomy" id="29343"/>
    <lineage>
        <taxon>Bacteria</taxon>
        <taxon>Bacillati</taxon>
        <taxon>Bacillota</taxon>
        <taxon>Clostridia</taxon>
        <taxon>Eubacteriales</taxon>
        <taxon>Oscillospiraceae</taxon>
        <taxon>Oscillospiraceae incertae sedis</taxon>
    </lineage>
</organism>
<dbReference type="GO" id="GO:0003700">
    <property type="term" value="F:DNA-binding transcription factor activity"/>
    <property type="evidence" value="ECO:0007669"/>
    <property type="project" value="InterPro"/>
</dbReference>
<evidence type="ECO:0000259" key="4">
    <source>
        <dbReference type="PROSITE" id="PS50949"/>
    </source>
</evidence>
<dbReference type="Proteomes" id="UP000032431">
    <property type="component" value="Chromosome I"/>
</dbReference>